<organism evidence="7 8">
    <name type="scientific">Brevibacterium casei</name>
    <dbReference type="NCBI Taxonomy" id="33889"/>
    <lineage>
        <taxon>Bacteria</taxon>
        <taxon>Bacillati</taxon>
        <taxon>Actinomycetota</taxon>
        <taxon>Actinomycetes</taxon>
        <taxon>Micrococcales</taxon>
        <taxon>Brevibacteriaceae</taxon>
        <taxon>Brevibacterium</taxon>
    </lineage>
</organism>
<protein>
    <recommendedName>
        <fullName evidence="1">D-inositol 3-phosphate glycosyltransferase</fullName>
    </recommendedName>
</protein>
<dbReference type="InterPro" id="IPR028098">
    <property type="entry name" value="Glyco_trans_4-like_N"/>
</dbReference>
<evidence type="ECO:0000256" key="1">
    <source>
        <dbReference type="ARBA" id="ARBA00021292"/>
    </source>
</evidence>
<keyword evidence="2" id="KW-0328">Glycosyltransferase</keyword>
<evidence type="ECO:0000256" key="4">
    <source>
        <dbReference type="SAM" id="MobiDB-lite"/>
    </source>
</evidence>
<dbReference type="InterPro" id="IPR001296">
    <property type="entry name" value="Glyco_trans_1"/>
</dbReference>
<evidence type="ECO:0000256" key="3">
    <source>
        <dbReference type="ARBA" id="ARBA00022679"/>
    </source>
</evidence>
<feature type="region of interest" description="Disordered" evidence="4">
    <location>
        <begin position="385"/>
        <end position="404"/>
    </location>
</feature>
<gene>
    <name evidence="7" type="ORF">I6H47_05715</name>
</gene>
<proteinExistence type="predicted"/>
<dbReference type="InterPro" id="IPR050194">
    <property type="entry name" value="Glycosyltransferase_grp1"/>
</dbReference>
<keyword evidence="3 7" id="KW-0808">Transferase</keyword>
<reference evidence="7 8" key="1">
    <citation type="submission" date="2020-12" db="EMBL/GenBank/DDBJ databases">
        <title>FDA dAtabase for Regulatory Grade micrObial Sequences (FDA-ARGOS): Supporting development and validation of Infectious Disease Dx tests.</title>
        <authorList>
            <person name="Sproer C."/>
            <person name="Gronow S."/>
            <person name="Severitt S."/>
            <person name="Schroder I."/>
            <person name="Tallon L."/>
            <person name="Sadzewicz L."/>
            <person name="Zhao X."/>
            <person name="Boylan J."/>
            <person name="Ott S."/>
            <person name="Bowen H."/>
            <person name="Vavikolanu K."/>
            <person name="Mehta A."/>
            <person name="Aluvathingal J."/>
            <person name="Nadendla S."/>
            <person name="Lowell S."/>
            <person name="Myers T."/>
            <person name="Yan Y."/>
            <person name="Sichtig H."/>
        </authorList>
    </citation>
    <scope>NUCLEOTIDE SEQUENCE [LARGE SCALE GENOMIC DNA]</scope>
    <source>
        <strain evidence="7 8">FDAARGOS_990</strain>
    </source>
</reference>
<evidence type="ECO:0000259" key="5">
    <source>
        <dbReference type="Pfam" id="PF00534"/>
    </source>
</evidence>
<dbReference type="CDD" id="cd03794">
    <property type="entry name" value="GT4_WbuB-like"/>
    <property type="match status" value="1"/>
</dbReference>
<dbReference type="Gene3D" id="3.40.50.2000">
    <property type="entry name" value="Glycogen Phosphorylase B"/>
    <property type="match status" value="2"/>
</dbReference>
<dbReference type="SUPFAM" id="SSF53756">
    <property type="entry name" value="UDP-Glycosyltransferase/glycogen phosphorylase"/>
    <property type="match status" value="1"/>
</dbReference>
<evidence type="ECO:0000259" key="6">
    <source>
        <dbReference type="Pfam" id="PF13579"/>
    </source>
</evidence>
<evidence type="ECO:0000313" key="8">
    <source>
        <dbReference type="Proteomes" id="UP000595374"/>
    </source>
</evidence>
<dbReference type="Pfam" id="PF00534">
    <property type="entry name" value="Glycos_transf_1"/>
    <property type="match status" value="1"/>
</dbReference>
<sequence length="853" mass="91500">MTSESPTLAVDSRATALPDDGIAITDLVEAVELSAALLSDHANDLSGAVRRICATLNPTASSNLTCRVLFRCAVREGTPHRARFVTDVLTAQGHTGTARFLADHAVPAAAKPWQKRRLTALRQVSPGTGLPENARQNYSLIIGADGSVNFVDAHSADGSSPWLRALLERLDAQPVGIHHDVLTIHLPAGAETKEALRSVLTTIQLLPVVPVLVTESPIHAAHLVTAIASWHLEWMEPVVVAPLRTEGYGLITAGGGELLLAGKPDDLVMDTEADLATIAAAVGALSLYRSDALLSHRGSVVDSMRTELAQLFPLKSAGRGFARAVKFSEPVHSNPELKTRLTGHLGASGFFEEAVALLHGVPSSQRSKAHSARLLRANFGTGRFEDAAQPAKPSHRSASDERLRREAAAAAQLISARDDALSQNPEPIERIDGRVLSILHASAPEQSGGYAVRAHSILKAISAQGYEVIAATRPGFPEATNHLAPGATSALDHDGVRYVRIGSGRTRRDGEYSYMQESVDHYVELIRRERPSLVHLRSTYVSALPGLIAAKRFGLPVLYEVSGMWELVYEASNSALMEGRRARTVRLEDAVLSGADAVVTLTEAMKDIIGSRVSTTRPVELLPNAVDIDEYSAREKDETLLSDLRWDASVPVIGYVGSFVEYEGLHILIRALARLKERNVEFRAVLVGDGAESDRLRALAEEVGLDESVLHFTGRMPHEAVTRLYSIIDVCAYPRLATPATRAVSPLKPFEAMAAKKTVIVSDVAALAEIAGHGERGLVIPAGDVDALAEALTAAVTDQGSFFGMTAAAAEWVRSDRSWRRIGEIVDTVLSGLLSGADHADAHRPQSEDSRST</sequence>
<feature type="domain" description="Glycosyl transferase family 1" evidence="5">
    <location>
        <begin position="645"/>
        <end position="799"/>
    </location>
</feature>
<dbReference type="Proteomes" id="UP000595374">
    <property type="component" value="Chromosome"/>
</dbReference>
<dbReference type="PANTHER" id="PTHR45947">
    <property type="entry name" value="SULFOQUINOVOSYL TRANSFERASE SQD2"/>
    <property type="match status" value="1"/>
</dbReference>
<dbReference type="EMBL" id="CP065989">
    <property type="protein sequence ID" value="QQB15439.1"/>
    <property type="molecule type" value="Genomic_DNA"/>
</dbReference>
<dbReference type="GO" id="GO:1901137">
    <property type="term" value="P:carbohydrate derivative biosynthetic process"/>
    <property type="evidence" value="ECO:0007669"/>
    <property type="project" value="UniProtKB-ARBA"/>
</dbReference>
<dbReference type="GO" id="GO:0016758">
    <property type="term" value="F:hexosyltransferase activity"/>
    <property type="evidence" value="ECO:0007669"/>
    <property type="project" value="TreeGrafter"/>
</dbReference>
<evidence type="ECO:0000313" key="7">
    <source>
        <dbReference type="EMBL" id="QQB15439.1"/>
    </source>
</evidence>
<name>A0A7T4DL16_9MICO</name>
<dbReference type="RefSeq" id="WP_198500427.1">
    <property type="nucleotide sequence ID" value="NZ_CP065989.1"/>
</dbReference>
<feature type="domain" description="Glycosyltransferase subfamily 4-like N-terminal" evidence="6">
    <location>
        <begin position="448"/>
        <end position="624"/>
    </location>
</feature>
<accession>A0A7T4DL16</accession>
<evidence type="ECO:0000256" key="2">
    <source>
        <dbReference type="ARBA" id="ARBA00022676"/>
    </source>
</evidence>
<dbReference type="Pfam" id="PF13579">
    <property type="entry name" value="Glyco_trans_4_4"/>
    <property type="match status" value="1"/>
</dbReference>
<dbReference type="AlphaFoldDB" id="A0A7T4DL16"/>
<dbReference type="PANTHER" id="PTHR45947:SF3">
    <property type="entry name" value="SULFOQUINOVOSYL TRANSFERASE SQD2"/>
    <property type="match status" value="1"/>
</dbReference>